<keyword evidence="1" id="KW-0732">Signal</keyword>
<dbReference type="RefSeq" id="WP_057888846.1">
    <property type="nucleotide sequence ID" value="NZ_AZEZ01000102.1"/>
</dbReference>
<feature type="signal peptide" evidence="1">
    <location>
        <begin position="1"/>
        <end position="23"/>
    </location>
</feature>
<evidence type="ECO:0000313" key="2">
    <source>
        <dbReference type="EMBL" id="KRL42702.1"/>
    </source>
</evidence>
<dbReference type="Proteomes" id="UP000050872">
    <property type="component" value="Unassembled WGS sequence"/>
</dbReference>
<dbReference type="AlphaFoldDB" id="A0A0R1QE84"/>
<proteinExistence type="predicted"/>
<keyword evidence="3" id="KW-1185">Reference proteome</keyword>
<evidence type="ECO:0000256" key="1">
    <source>
        <dbReference type="SAM" id="SignalP"/>
    </source>
</evidence>
<dbReference type="EMBL" id="AZEZ01000102">
    <property type="protein sequence ID" value="KRL42702.1"/>
    <property type="molecule type" value="Genomic_DNA"/>
</dbReference>
<name>A0A0R1QE84_9LACO</name>
<accession>A0A0R1QE84</accession>
<organism evidence="2 3">
    <name type="scientific">Companilactobacillus mindensis DSM 14500</name>
    <dbReference type="NCBI Taxonomy" id="1423770"/>
    <lineage>
        <taxon>Bacteria</taxon>
        <taxon>Bacillati</taxon>
        <taxon>Bacillota</taxon>
        <taxon>Bacilli</taxon>
        <taxon>Lactobacillales</taxon>
        <taxon>Lactobacillaceae</taxon>
        <taxon>Companilactobacillus</taxon>
    </lineage>
</organism>
<sequence>MNRKRIALLTGLTLFTGVTANNAAWSKNTMIHAAEATQAKGELDSNQRYPDITKKLDLTSMDQYTSDNLFMNVTLKKFYIKNISVTKDNQNYLILAPIKTSNQYFLLLTKANPKFKINQRITVQGFLNGKSKITTKQINNGLEPKYLNKKVVSIMADNIIFN</sequence>
<evidence type="ECO:0000313" key="3">
    <source>
        <dbReference type="Proteomes" id="UP000050872"/>
    </source>
</evidence>
<dbReference type="OrthoDB" id="2322731at2"/>
<dbReference type="PATRIC" id="fig|1423770.3.peg.1609"/>
<feature type="chain" id="PRO_5006409336" evidence="1">
    <location>
        <begin position="24"/>
        <end position="162"/>
    </location>
</feature>
<gene>
    <name evidence="2" type="ORF">FD29_GL001572</name>
</gene>
<reference evidence="2 3" key="1">
    <citation type="journal article" date="2015" name="Genome Announc.">
        <title>Expanding the biotechnology potential of lactobacilli through comparative genomics of 213 strains and associated genera.</title>
        <authorList>
            <person name="Sun Z."/>
            <person name="Harris H.M."/>
            <person name="McCann A."/>
            <person name="Guo C."/>
            <person name="Argimon S."/>
            <person name="Zhang W."/>
            <person name="Yang X."/>
            <person name="Jeffery I.B."/>
            <person name="Cooney J.C."/>
            <person name="Kagawa T.F."/>
            <person name="Liu W."/>
            <person name="Song Y."/>
            <person name="Salvetti E."/>
            <person name="Wrobel A."/>
            <person name="Rasinkangas P."/>
            <person name="Parkhill J."/>
            <person name="Rea M.C."/>
            <person name="O'Sullivan O."/>
            <person name="Ritari J."/>
            <person name="Douillard F.P."/>
            <person name="Paul Ross R."/>
            <person name="Yang R."/>
            <person name="Briner A.E."/>
            <person name="Felis G.E."/>
            <person name="de Vos W.M."/>
            <person name="Barrangou R."/>
            <person name="Klaenhammer T.R."/>
            <person name="Caufield P.W."/>
            <person name="Cui Y."/>
            <person name="Zhang H."/>
            <person name="O'Toole P.W."/>
        </authorList>
    </citation>
    <scope>NUCLEOTIDE SEQUENCE [LARGE SCALE GENOMIC DNA]</scope>
    <source>
        <strain evidence="2 3">DSM 14500</strain>
    </source>
</reference>
<protein>
    <submittedName>
        <fullName evidence="2">Uncharacterized protein</fullName>
    </submittedName>
</protein>
<comment type="caution">
    <text evidence="2">The sequence shown here is derived from an EMBL/GenBank/DDBJ whole genome shotgun (WGS) entry which is preliminary data.</text>
</comment>